<keyword evidence="1 2" id="KW-0238">DNA-binding</keyword>
<dbReference type="InterPro" id="IPR001647">
    <property type="entry name" value="HTH_TetR"/>
</dbReference>
<gene>
    <name evidence="4" type="ORF">FEZ08_03600</name>
</gene>
<evidence type="ECO:0000313" key="5">
    <source>
        <dbReference type="Proteomes" id="UP000306912"/>
    </source>
</evidence>
<dbReference type="Gene3D" id="1.10.357.10">
    <property type="entry name" value="Tetracycline Repressor, domain 2"/>
    <property type="match status" value="1"/>
</dbReference>
<comment type="caution">
    <text evidence="4">The sequence shown here is derived from an EMBL/GenBank/DDBJ whole genome shotgun (WGS) entry which is preliminary data.</text>
</comment>
<dbReference type="PANTHER" id="PTHR43479:SF7">
    <property type="entry name" value="TETR-FAMILY TRANSCRIPTIONAL REGULATOR"/>
    <property type="match status" value="1"/>
</dbReference>
<protein>
    <submittedName>
        <fullName evidence="4">TetR/AcrR family transcriptional regulator</fullName>
    </submittedName>
</protein>
<evidence type="ECO:0000313" key="4">
    <source>
        <dbReference type="EMBL" id="TLG76712.1"/>
    </source>
</evidence>
<evidence type="ECO:0000256" key="2">
    <source>
        <dbReference type="PROSITE-ProRule" id="PRU00335"/>
    </source>
</evidence>
<proteinExistence type="predicted"/>
<accession>A0A5R8QFF7</accession>
<dbReference type="PROSITE" id="PS50977">
    <property type="entry name" value="HTH_TETR_2"/>
    <property type="match status" value="1"/>
</dbReference>
<feature type="domain" description="HTH tetR-type" evidence="3">
    <location>
        <begin position="9"/>
        <end position="69"/>
    </location>
</feature>
<feature type="DNA-binding region" description="H-T-H motif" evidence="2">
    <location>
        <begin position="32"/>
        <end position="51"/>
    </location>
</feature>
<evidence type="ECO:0000259" key="3">
    <source>
        <dbReference type="PROSITE" id="PS50977"/>
    </source>
</evidence>
<dbReference type="OrthoDB" id="9810250at2"/>
<reference evidence="4 5" key="1">
    <citation type="submission" date="2019-05" db="EMBL/GenBank/DDBJ databases">
        <title>Culicoidintestinum kansasii gen. nov., sp. nov. from the gastrointestinal tract of the biting midge, Culicoides sonorensis.</title>
        <authorList>
            <person name="Neupane S."/>
            <person name="Ghosh A."/>
            <person name="Gunther S."/>
            <person name="Martin K."/>
            <person name="Zurek L."/>
        </authorList>
    </citation>
    <scope>NUCLEOTIDE SEQUENCE [LARGE SCALE GENOMIC DNA]</scope>
    <source>
        <strain evidence="4 5">CS-1</strain>
    </source>
</reference>
<dbReference type="InterPro" id="IPR009057">
    <property type="entry name" value="Homeodomain-like_sf"/>
</dbReference>
<organism evidence="4 5">
    <name type="scientific">Culicoidibacter larvae</name>
    <dbReference type="NCBI Taxonomy" id="2579976"/>
    <lineage>
        <taxon>Bacteria</taxon>
        <taxon>Bacillati</taxon>
        <taxon>Bacillota</taxon>
        <taxon>Culicoidibacteria</taxon>
        <taxon>Culicoidibacterales</taxon>
        <taxon>Culicoidibacteraceae</taxon>
        <taxon>Culicoidibacter</taxon>
    </lineage>
</organism>
<dbReference type="RefSeq" id="WP_138190349.1">
    <property type="nucleotide sequence ID" value="NZ_VBWP01000002.1"/>
</dbReference>
<dbReference type="EMBL" id="VBWP01000002">
    <property type="protein sequence ID" value="TLG76712.1"/>
    <property type="molecule type" value="Genomic_DNA"/>
</dbReference>
<evidence type="ECO:0000256" key="1">
    <source>
        <dbReference type="ARBA" id="ARBA00023125"/>
    </source>
</evidence>
<dbReference type="InterPro" id="IPR050624">
    <property type="entry name" value="HTH-type_Tx_Regulator"/>
</dbReference>
<sequence>MNNIDLRVLKTRRAIKAAFLTAISNKTVDKITVTSLTKEAEINKGTFYLHYADIYALYDEMVLETVYQIVNKHNPYPLFFTNPEAFAKSFLFDRINPPSKEEFAILNSGNVRFATNYPLVFIDAFKHKIYESGTLTRCGENDIKLEYLINGMLALLSNPNLLQKNTPADNLFIIEFVAGSIRQLFPELYS</sequence>
<dbReference type="AlphaFoldDB" id="A0A5R8QFF7"/>
<keyword evidence="5" id="KW-1185">Reference proteome</keyword>
<dbReference type="PANTHER" id="PTHR43479">
    <property type="entry name" value="ACREF/ENVCD OPERON REPRESSOR-RELATED"/>
    <property type="match status" value="1"/>
</dbReference>
<name>A0A5R8QFF7_9FIRM</name>
<dbReference type="InParanoid" id="A0A5R8QFF7"/>
<dbReference type="SUPFAM" id="SSF46689">
    <property type="entry name" value="Homeodomain-like"/>
    <property type="match status" value="1"/>
</dbReference>
<dbReference type="Proteomes" id="UP000306912">
    <property type="component" value="Unassembled WGS sequence"/>
</dbReference>
<dbReference type="GO" id="GO:0003677">
    <property type="term" value="F:DNA binding"/>
    <property type="evidence" value="ECO:0007669"/>
    <property type="project" value="UniProtKB-UniRule"/>
</dbReference>